<evidence type="ECO:0000313" key="2">
    <source>
        <dbReference type="Proteomes" id="UP000295163"/>
    </source>
</evidence>
<dbReference type="EMBL" id="SMZT01000002">
    <property type="protein sequence ID" value="TDL44651.1"/>
    <property type="molecule type" value="Genomic_DNA"/>
</dbReference>
<dbReference type="Proteomes" id="UP000295163">
    <property type="component" value="Unassembled WGS sequence"/>
</dbReference>
<protein>
    <submittedName>
        <fullName evidence="1">Uncharacterized protein</fullName>
    </submittedName>
</protein>
<organism evidence="1 2">
    <name type="scientific">Kocuria rosea</name>
    <name type="common">Deinococcus erythromyxa</name>
    <name type="synonym">Micrococcus rubens</name>
    <dbReference type="NCBI Taxonomy" id="1275"/>
    <lineage>
        <taxon>Bacteria</taxon>
        <taxon>Bacillati</taxon>
        <taxon>Actinomycetota</taxon>
        <taxon>Actinomycetes</taxon>
        <taxon>Micrococcales</taxon>
        <taxon>Micrococcaceae</taxon>
        <taxon>Kocuria</taxon>
    </lineage>
</organism>
<name>A0A4R5YHB2_KOCRO</name>
<dbReference type="GeneID" id="64346995"/>
<dbReference type="RefSeq" id="WP_133409729.1">
    <property type="nucleotide sequence ID" value="NZ_SMZT01000002.1"/>
</dbReference>
<evidence type="ECO:0000313" key="1">
    <source>
        <dbReference type="EMBL" id="TDL44651.1"/>
    </source>
</evidence>
<sequence>MIPFVFLVLAAAAVLSVYTVIGRLAVPPEDRVPWRDLGWDGWVHTLRRSLVFLGDVAPRVGAGHPTRPSKNVVAPSSGRQAAVADDIPMNARPLSGPATCS</sequence>
<reference evidence="1 2" key="1">
    <citation type="submission" date="2019-03" db="EMBL/GenBank/DDBJ databases">
        <title>Genome Sequencing and Assembly of Various Microbes Isolated from Partially Reclaimed Soil and Acid Mine Drainage (AMD) Site.</title>
        <authorList>
            <person name="Steinbock B."/>
            <person name="Bechtold R."/>
            <person name="Sevigny J.L."/>
            <person name="Thomas D."/>
            <person name="Cuthill L.R."/>
            <person name="Aveiro Johannsen E.J."/>
            <person name="Thomas K."/>
            <person name="Ghosh A."/>
        </authorList>
    </citation>
    <scope>NUCLEOTIDE SEQUENCE [LARGE SCALE GENOMIC DNA]</scope>
    <source>
        <strain evidence="1 2">S-A3</strain>
    </source>
</reference>
<comment type="caution">
    <text evidence="1">The sequence shown here is derived from an EMBL/GenBank/DDBJ whole genome shotgun (WGS) entry which is preliminary data.</text>
</comment>
<proteinExistence type="predicted"/>
<dbReference type="AlphaFoldDB" id="A0A4R5YHB2"/>
<gene>
    <name evidence="1" type="ORF">E2R59_06180</name>
</gene>
<accession>A0A4R5YHB2</accession>